<evidence type="ECO:0000256" key="3">
    <source>
        <dbReference type="ARBA" id="ARBA00023002"/>
    </source>
</evidence>
<dbReference type="InterPro" id="IPR007803">
    <property type="entry name" value="Asp/Arg/Pro-Hydrxlase"/>
</dbReference>
<accession>A0A1I7LB94</accession>
<dbReference type="PANTHER" id="PTHR46332:SF5">
    <property type="entry name" value="ASPARTATE BETA-HYDROXYLASE DOMAIN CONTAINING 2"/>
    <property type="match status" value="1"/>
</dbReference>
<dbReference type="GO" id="GO:0051213">
    <property type="term" value="F:dioxygenase activity"/>
    <property type="evidence" value="ECO:0007669"/>
    <property type="project" value="UniProtKB-KW"/>
</dbReference>
<dbReference type="AlphaFoldDB" id="A0A1I7LB94"/>
<dbReference type="InterPro" id="IPR051821">
    <property type="entry name" value="Asp/Asn_beta-hydroxylase"/>
</dbReference>
<dbReference type="RefSeq" id="WP_093558005.1">
    <property type="nucleotide sequence ID" value="NZ_FPBO01000026.1"/>
</dbReference>
<dbReference type="Gene3D" id="1.25.40.10">
    <property type="entry name" value="Tetratricopeptide repeat domain"/>
    <property type="match status" value="1"/>
</dbReference>
<evidence type="ECO:0000256" key="2">
    <source>
        <dbReference type="ARBA" id="ARBA00022964"/>
    </source>
</evidence>
<gene>
    <name evidence="5" type="ORF">SAMN05216552_102622</name>
</gene>
<dbReference type="GO" id="GO:0016020">
    <property type="term" value="C:membrane"/>
    <property type="evidence" value="ECO:0007669"/>
    <property type="project" value="TreeGrafter"/>
</dbReference>
<keyword evidence="6" id="KW-1185">Reference proteome</keyword>
<evidence type="ECO:0000256" key="1">
    <source>
        <dbReference type="ARBA" id="ARBA00007730"/>
    </source>
</evidence>
<reference evidence="6" key="1">
    <citation type="submission" date="2016-10" db="EMBL/GenBank/DDBJ databases">
        <authorList>
            <person name="Varghese N."/>
            <person name="Submissions S."/>
        </authorList>
    </citation>
    <scope>NUCLEOTIDE SEQUENCE [LARGE SCALE GENOMIC DNA]</scope>
    <source>
        <strain evidence="6">CGMCC 1.11014</strain>
    </source>
</reference>
<protein>
    <submittedName>
        <fullName evidence="5">Tetratricopeptide repeat-containing protein</fullName>
    </submittedName>
</protein>
<sequence>MAGLSANEARQLAQSAFAALRNGQTEQARRQFERLVAGGVAEASVFIGLAYACASLSDRASAHSAADRALALEPSGLQVLMLKGDLLHAEADGQAAAAYYRAALRAAPDPSRLSPNLRNELKRAQDMIAHYAGKFESFLVTELEKAGFDERRDARFAQSLELMLGKKEIYPQQPRAYYFPGLPLIQYFDNTRYPWLKPLEDATDDIRAELLRILEEDAGAFQPYVQGDPDRPKVNQGPMLNNPAWSAFFLWKNGEPVPENMARCPRTMAALEGVPKPHVPGRTPSMLFSLLRPGAHIPAHHGMLNTRMIGHLPLIVPPGCALRVGNETREWKVGQAWLFDDSIEHEAWNNSAETRVILLFEAWREEISERERQLVSAMLASIDAYGGKKADWD</sequence>
<evidence type="ECO:0000259" key="4">
    <source>
        <dbReference type="Pfam" id="PF05118"/>
    </source>
</evidence>
<dbReference type="Pfam" id="PF05118">
    <property type="entry name" value="Asp_Arg_Hydrox"/>
    <property type="match status" value="1"/>
</dbReference>
<dbReference type="Proteomes" id="UP000199391">
    <property type="component" value="Unassembled WGS sequence"/>
</dbReference>
<evidence type="ECO:0000313" key="5">
    <source>
        <dbReference type="EMBL" id="SFV06993.1"/>
    </source>
</evidence>
<proteinExistence type="inferred from homology"/>
<feature type="domain" description="Aspartyl/asparaginy/proline hydroxylase" evidence="4">
    <location>
        <begin position="201"/>
        <end position="364"/>
    </location>
</feature>
<dbReference type="SUPFAM" id="SSF51197">
    <property type="entry name" value="Clavaminate synthase-like"/>
    <property type="match status" value="1"/>
</dbReference>
<dbReference type="InterPro" id="IPR027443">
    <property type="entry name" value="IPNS-like_sf"/>
</dbReference>
<keyword evidence="3" id="KW-0560">Oxidoreductase</keyword>
<dbReference type="SUPFAM" id="SSF48452">
    <property type="entry name" value="TPR-like"/>
    <property type="match status" value="1"/>
</dbReference>
<dbReference type="EMBL" id="FPBO01000026">
    <property type="protein sequence ID" value="SFV06993.1"/>
    <property type="molecule type" value="Genomic_DNA"/>
</dbReference>
<dbReference type="OrthoDB" id="21665at2"/>
<dbReference type="InterPro" id="IPR011990">
    <property type="entry name" value="TPR-like_helical_dom_sf"/>
</dbReference>
<keyword evidence="2" id="KW-0223">Dioxygenase</keyword>
<dbReference type="PANTHER" id="PTHR46332">
    <property type="entry name" value="ASPARTATE BETA-HYDROXYLASE DOMAIN-CONTAINING PROTEIN 2"/>
    <property type="match status" value="1"/>
</dbReference>
<organism evidence="5 6">
    <name type="scientific">Pseudoduganella namucuonensis</name>
    <dbReference type="NCBI Taxonomy" id="1035707"/>
    <lineage>
        <taxon>Bacteria</taxon>
        <taxon>Pseudomonadati</taxon>
        <taxon>Pseudomonadota</taxon>
        <taxon>Betaproteobacteria</taxon>
        <taxon>Burkholderiales</taxon>
        <taxon>Oxalobacteraceae</taxon>
        <taxon>Telluria group</taxon>
        <taxon>Pseudoduganella</taxon>
    </lineage>
</organism>
<evidence type="ECO:0000313" key="6">
    <source>
        <dbReference type="Proteomes" id="UP000199391"/>
    </source>
</evidence>
<comment type="similarity">
    <text evidence="1">Belongs to the aspartyl/asparaginyl beta-hydroxylase family.</text>
</comment>
<name>A0A1I7LB94_9BURK</name>
<dbReference type="Gene3D" id="2.60.120.330">
    <property type="entry name" value="B-lactam Antibiotic, Isopenicillin N Synthase, Chain"/>
    <property type="match status" value="1"/>
</dbReference>
<dbReference type="STRING" id="1035707.SAMN05216552_102622"/>